<dbReference type="Proteomes" id="UP000184520">
    <property type="component" value="Unassembled WGS sequence"/>
</dbReference>
<dbReference type="InterPro" id="IPR008984">
    <property type="entry name" value="SMAD_FHA_dom_sf"/>
</dbReference>
<dbReference type="InterPro" id="IPR003018">
    <property type="entry name" value="GAF"/>
</dbReference>
<dbReference type="EMBL" id="FQWD01000008">
    <property type="protein sequence ID" value="SHH27904.1"/>
    <property type="molecule type" value="Genomic_DNA"/>
</dbReference>
<dbReference type="Pfam" id="PF01590">
    <property type="entry name" value="GAF"/>
    <property type="match status" value="1"/>
</dbReference>
<evidence type="ECO:0000313" key="2">
    <source>
        <dbReference type="EMBL" id="SHH27904.1"/>
    </source>
</evidence>
<dbReference type="AlphaFoldDB" id="A0A1M5RNN0"/>
<dbReference type="SMART" id="SM00240">
    <property type="entry name" value="FHA"/>
    <property type="match status" value="1"/>
</dbReference>
<dbReference type="SUPFAM" id="SSF49879">
    <property type="entry name" value="SMAD/FHA domain"/>
    <property type="match status" value="1"/>
</dbReference>
<dbReference type="RefSeq" id="WP_073325114.1">
    <property type="nucleotide sequence ID" value="NZ_FQWD01000008.1"/>
</dbReference>
<dbReference type="OrthoDB" id="5953293at2"/>
<accession>A0A1M5RNN0</accession>
<dbReference type="SUPFAM" id="SSF55781">
    <property type="entry name" value="GAF domain-like"/>
    <property type="match status" value="1"/>
</dbReference>
<dbReference type="PROSITE" id="PS50006">
    <property type="entry name" value="FHA_DOMAIN"/>
    <property type="match status" value="1"/>
</dbReference>
<protein>
    <submittedName>
        <fullName evidence="2">GAF domain-containing protein</fullName>
    </submittedName>
</protein>
<dbReference type="InterPro" id="IPR000253">
    <property type="entry name" value="FHA_dom"/>
</dbReference>
<evidence type="ECO:0000313" key="3">
    <source>
        <dbReference type="Proteomes" id="UP000184520"/>
    </source>
</evidence>
<dbReference type="SMART" id="SM00065">
    <property type="entry name" value="GAF"/>
    <property type="match status" value="1"/>
</dbReference>
<reference evidence="3" key="1">
    <citation type="submission" date="2016-11" db="EMBL/GenBank/DDBJ databases">
        <authorList>
            <person name="Varghese N."/>
            <person name="Submissions S."/>
        </authorList>
    </citation>
    <scope>NUCLEOTIDE SEQUENCE [LARGE SCALE GENOMIC DNA]</scope>
    <source>
        <strain evidence="3">CGMCC 1.8995</strain>
    </source>
</reference>
<dbReference type="Pfam" id="PF00498">
    <property type="entry name" value="FHA"/>
    <property type="match status" value="1"/>
</dbReference>
<dbReference type="STRING" id="634436.SAMN05216361_4174"/>
<dbReference type="Gene3D" id="3.30.450.40">
    <property type="match status" value="1"/>
</dbReference>
<name>A0A1M5RNN0_9ALTE</name>
<gene>
    <name evidence="2" type="ORF">SAMN05216361_4174</name>
</gene>
<dbReference type="Gene3D" id="2.60.200.20">
    <property type="match status" value="1"/>
</dbReference>
<feature type="domain" description="FHA" evidence="1">
    <location>
        <begin position="25"/>
        <end position="77"/>
    </location>
</feature>
<dbReference type="InterPro" id="IPR029016">
    <property type="entry name" value="GAF-like_dom_sf"/>
</dbReference>
<organism evidence="2 3">
    <name type="scientific">Marisediminitalea aggregata</name>
    <dbReference type="NCBI Taxonomy" id="634436"/>
    <lineage>
        <taxon>Bacteria</taxon>
        <taxon>Pseudomonadati</taxon>
        <taxon>Pseudomonadota</taxon>
        <taxon>Gammaproteobacteria</taxon>
        <taxon>Alteromonadales</taxon>
        <taxon>Alteromonadaceae</taxon>
        <taxon>Marisediminitalea</taxon>
    </lineage>
</organism>
<proteinExistence type="predicted"/>
<sequence length="280" mass="31482">MPLQLAYANEQGVITEHLMFEGTSYKLGRSSQADIVIRHPQISRIHATIKTDADNDVPTWTIDDTSSTGCFVGGRAVKHETLPDNTLMFLGPVPCQLKRLSMSDLAQQDSVYFWRKQQLRQFEKTIYQSHDTSSMLDVARHSMTQTLGCERAALLLFDEQQDIGSAIGHEDWMDTQQFSGSRTVIKHAIETRQPVAVGDLQADHHFSAQQSVIRFGLKAALCVPVIAEDRVIGVLYGDNTQGRQYFTHTDVKLTQLLANMLSLRLLFHSIEHNISLVTEI</sequence>
<keyword evidence="3" id="KW-1185">Reference proteome</keyword>
<evidence type="ECO:0000259" key="1">
    <source>
        <dbReference type="PROSITE" id="PS50006"/>
    </source>
</evidence>